<evidence type="ECO:0000256" key="2">
    <source>
        <dbReference type="ARBA" id="ARBA00007907"/>
    </source>
</evidence>
<dbReference type="PROSITE" id="PS01313">
    <property type="entry name" value="LIPB"/>
    <property type="match status" value="1"/>
</dbReference>
<feature type="domain" description="BPL/LPL catalytic" evidence="6">
    <location>
        <begin position="86"/>
        <end position="289"/>
    </location>
</feature>
<sequence length="306" mass="34090">MPQTVYWGQLCRGYLVHHPRRQRPGQSSQRVLLITAAQAFKKNSCTVFDLSSQLIPYEEAWQWQRAHVQHMICQLSSSADSDTTRCATSDAILLLQHPPVFTLGSGSTLSNLQFDPADPPAPLFRTERGGEVTAHSPGQLVAYPLLNLRNLQQDLHWYLRSLEEVIIRCLYEVGGVQGTRLLGMTGVWVEDAKIAAIGVRVSKWITYHGLALNVSNDLSFFDHIVPCGLEGKRVTNLSRVIAATGKSTDGYQHASLQDQPTGYDSADMMMRETSQALIASMAEVFNLNIKMSPCKTWTDMKSYAHP</sequence>
<dbReference type="AlphaFoldDB" id="A0AAW1RB24"/>
<dbReference type="NCBIfam" id="TIGR00214">
    <property type="entry name" value="lipB"/>
    <property type="match status" value="1"/>
</dbReference>
<evidence type="ECO:0000256" key="1">
    <source>
        <dbReference type="ARBA" id="ARBA00004821"/>
    </source>
</evidence>
<dbReference type="PANTHER" id="PTHR10993:SF7">
    <property type="entry name" value="LIPOYLTRANSFERASE 2, MITOCHONDRIAL-RELATED"/>
    <property type="match status" value="1"/>
</dbReference>
<dbReference type="InterPro" id="IPR045864">
    <property type="entry name" value="aa-tRNA-synth_II/BPL/LPL"/>
</dbReference>
<evidence type="ECO:0000256" key="4">
    <source>
        <dbReference type="ARBA" id="ARBA00022679"/>
    </source>
</evidence>
<dbReference type="InterPro" id="IPR020605">
    <property type="entry name" value="Octanoyltransferase_CS"/>
</dbReference>
<gene>
    <name evidence="7" type="ORF">WJX74_009581</name>
</gene>
<dbReference type="HAMAP" id="MF_00013">
    <property type="entry name" value="LipB"/>
    <property type="match status" value="1"/>
</dbReference>
<evidence type="ECO:0000313" key="8">
    <source>
        <dbReference type="Proteomes" id="UP001438707"/>
    </source>
</evidence>
<accession>A0AAW1RB24</accession>
<proteinExistence type="inferred from homology"/>
<organism evidence="7 8">
    <name type="scientific">Apatococcus lobatus</name>
    <dbReference type="NCBI Taxonomy" id="904363"/>
    <lineage>
        <taxon>Eukaryota</taxon>
        <taxon>Viridiplantae</taxon>
        <taxon>Chlorophyta</taxon>
        <taxon>core chlorophytes</taxon>
        <taxon>Trebouxiophyceae</taxon>
        <taxon>Chlorellales</taxon>
        <taxon>Chlorellaceae</taxon>
        <taxon>Apatococcus</taxon>
    </lineage>
</organism>
<dbReference type="Gene3D" id="3.30.930.10">
    <property type="entry name" value="Bira Bifunctional Protein, Domain 2"/>
    <property type="match status" value="1"/>
</dbReference>
<evidence type="ECO:0000313" key="7">
    <source>
        <dbReference type="EMBL" id="KAK9831255.1"/>
    </source>
</evidence>
<dbReference type="EC" id="2.3.1.181" evidence="3"/>
<dbReference type="Pfam" id="PF21948">
    <property type="entry name" value="LplA-B_cat"/>
    <property type="match status" value="1"/>
</dbReference>
<dbReference type="GO" id="GO:0033819">
    <property type="term" value="F:lipoyl(octanoyl) transferase activity"/>
    <property type="evidence" value="ECO:0007669"/>
    <property type="project" value="UniProtKB-EC"/>
</dbReference>
<keyword evidence="4" id="KW-0808">Transferase</keyword>
<dbReference type="Proteomes" id="UP001438707">
    <property type="component" value="Unassembled WGS sequence"/>
</dbReference>
<dbReference type="PANTHER" id="PTHR10993">
    <property type="entry name" value="OCTANOYLTRANSFERASE"/>
    <property type="match status" value="1"/>
</dbReference>
<comment type="similarity">
    <text evidence="2">Belongs to the LipB family.</text>
</comment>
<name>A0AAW1RB24_9CHLO</name>
<dbReference type="PROSITE" id="PS51733">
    <property type="entry name" value="BPL_LPL_CATALYTIC"/>
    <property type="match status" value="1"/>
</dbReference>
<evidence type="ECO:0000259" key="6">
    <source>
        <dbReference type="PROSITE" id="PS51733"/>
    </source>
</evidence>
<keyword evidence="8" id="KW-1185">Reference proteome</keyword>
<dbReference type="EMBL" id="JALJOS010000014">
    <property type="protein sequence ID" value="KAK9831255.1"/>
    <property type="molecule type" value="Genomic_DNA"/>
</dbReference>
<dbReference type="SUPFAM" id="SSF55681">
    <property type="entry name" value="Class II aaRS and biotin synthetases"/>
    <property type="match status" value="1"/>
</dbReference>
<comment type="caution">
    <text evidence="7">The sequence shown here is derived from an EMBL/GenBank/DDBJ whole genome shotgun (WGS) entry which is preliminary data.</text>
</comment>
<comment type="pathway">
    <text evidence="1">Protein modification; protein lipoylation via endogenous pathway; protein N(6)-(lipoyl)lysine from octanoyl-[acyl-carrier-protein]: step 1/2.</text>
</comment>
<evidence type="ECO:0000256" key="5">
    <source>
        <dbReference type="ARBA" id="ARBA00023315"/>
    </source>
</evidence>
<dbReference type="InterPro" id="IPR004143">
    <property type="entry name" value="BPL_LPL_catalytic"/>
</dbReference>
<reference evidence="7 8" key="1">
    <citation type="journal article" date="2024" name="Nat. Commun.">
        <title>Phylogenomics reveals the evolutionary origins of lichenization in chlorophyte algae.</title>
        <authorList>
            <person name="Puginier C."/>
            <person name="Libourel C."/>
            <person name="Otte J."/>
            <person name="Skaloud P."/>
            <person name="Haon M."/>
            <person name="Grisel S."/>
            <person name="Petersen M."/>
            <person name="Berrin J.G."/>
            <person name="Delaux P.M."/>
            <person name="Dal Grande F."/>
            <person name="Keller J."/>
        </authorList>
    </citation>
    <scope>NUCLEOTIDE SEQUENCE [LARGE SCALE GENOMIC DNA]</scope>
    <source>
        <strain evidence="7 8">SAG 2145</strain>
    </source>
</reference>
<dbReference type="GO" id="GO:0009249">
    <property type="term" value="P:protein lipoylation"/>
    <property type="evidence" value="ECO:0007669"/>
    <property type="project" value="InterPro"/>
</dbReference>
<keyword evidence="5" id="KW-0012">Acyltransferase</keyword>
<dbReference type="CDD" id="cd16444">
    <property type="entry name" value="LipB"/>
    <property type="match status" value="1"/>
</dbReference>
<protein>
    <recommendedName>
        <fullName evidence="3">lipoyl(octanoyl) transferase</fullName>
        <ecNumber evidence="3">2.3.1.181</ecNumber>
    </recommendedName>
</protein>
<evidence type="ECO:0000256" key="3">
    <source>
        <dbReference type="ARBA" id="ARBA00012334"/>
    </source>
</evidence>
<dbReference type="InterPro" id="IPR000544">
    <property type="entry name" value="Octanoyltransferase"/>
</dbReference>